<sequence>MANVSLRGRSDGYELEIPAESNFAASLTDLKKLLKKVRDQDNSLQEITFSVRTGRRVLTDEQHKQITVAVTSYDKFRLTGITADVLDQPSVVDLLKAQQVFVVPQIIRSGQELFFDGDVVLLGSVHQGAMLKASKNIYVVGVVDGGVLHAGYPDHADAIIAGDVSQAAQIRISDLVAIVADNPDMTAHKFAHVNEKHELVVDPLSDLKKLKPALYTQMEGK</sequence>
<name>A0ABW4DNA8_9LACO</name>
<gene>
    <name evidence="8" type="ORF">ACFQ4L_08675</name>
</gene>
<proteinExistence type="inferred from homology"/>
<evidence type="ECO:0000256" key="4">
    <source>
        <dbReference type="ARBA" id="ARBA00023306"/>
    </source>
</evidence>
<dbReference type="Pfam" id="PF03775">
    <property type="entry name" value="MinC_C"/>
    <property type="match status" value="1"/>
</dbReference>
<reference evidence="9" key="1">
    <citation type="journal article" date="2019" name="Int. J. Syst. Evol. Microbiol.">
        <title>The Global Catalogue of Microorganisms (GCM) 10K type strain sequencing project: providing services to taxonomists for standard genome sequencing and annotation.</title>
        <authorList>
            <consortium name="The Broad Institute Genomics Platform"/>
            <consortium name="The Broad Institute Genome Sequencing Center for Infectious Disease"/>
            <person name="Wu L."/>
            <person name="Ma J."/>
        </authorList>
    </citation>
    <scope>NUCLEOTIDE SEQUENCE [LARGE SCALE GENOMIC DNA]</scope>
    <source>
        <strain evidence="9">CCM 8951</strain>
    </source>
</reference>
<dbReference type="EMBL" id="JBHTOF010000097">
    <property type="protein sequence ID" value="MFD1466132.1"/>
    <property type="molecule type" value="Genomic_DNA"/>
</dbReference>
<comment type="similarity">
    <text evidence="1">Belongs to the MinC family.</text>
</comment>
<dbReference type="Gene3D" id="2.160.20.70">
    <property type="match status" value="1"/>
</dbReference>
<dbReference type="InterPro" id="IPR016098">
    <property type="entry name" value="CAP/MinC_C"/>
</dbReference>
<dbReference type="PANTHER" id="PTHR34108">
    <property type="entry name" value="SEPTUM SITE-DETERMINING PROTEIN MINC"/>
    <property type="match status" value="1"/>
</dbReference>
<dbReference type="Pfam" id="PF22642">
    <property type="entry name" value="MinC_N_1"/>
    <property type="match status" value="1"/>
</dbReference>
<dbReference type="Gene3D" id="3.30.160.540">
    <property type="match status" value="1"/>
</dbReference>
<dbReference type="Proteomes" id="UP001597244">
    <property type="component" value="Unassembled WGS sequence"/>
</dbReference>
<dbReference type="PANTHER" id="PTHR34108:SF1">
    <property type="entry name" value="SEPTUM SITE-DETERMINING PROTEIN MINC"/>
    <property type="match status" value="1"/>
</dbReference>
<evidence type="ECO:0000313" key="8">
    <source>
        <dbReference type="EMBL" id="MFD1466132.1"/>
    </source>
</evidence>
<evidence type="ECO:0000259" key="7">
    <source>
        <dbReference type="Pfam" id="PF22642"/>
    </source>
</evidence>
<evidence type="ECO:0000256" key="5">
    <source>
        <dbReference type="ARBA" id="ARBA00046874"/>
    </source>
</evidence>
<evidence type="ECO:0000256" key="3">
    <source>
        <dbReference type="ARBA" id="ARBA00023210"/>
    </source>
</evidence>
<evidence type="ECO:0000256" key="1">
    <source>
        <dbReference type="ARBA" id="ARBA00006291"/>
    </source>
</evidence>
<evidence type="ECO:0000313" key="9">
    <source>
        <dbReference type="Proteomes" id="UP001597244"/>
    </source>
</evidence>
<comment type="subunit">
    <text evidence="5">Interacts with MinD and FtsZ.</text>
</comment>
<evidence type="ECO:0000256" key="2">
    <source>
        <dbReference type="ARBA" id="ARBA00022618"/>
    </source>
</evidence>
<keyword evidence="9" id="KW-1185">Reference proteome</keyword>
<feature type="domain" description="Septum formation inhibitor MinC C-terminal" evidence="6">
    <location>
        <begin position="103"/>
        <end position="201"/>
    </location>
</feature>
<dbReference type="InterPro" id="IPR013033">
    <property type="entry name" value="MinC"/>
</dbReference>
<organism evidence="8 9">
    <name type="scientific">Lapidilactobacillus mulanensis</name>
    <dbReference type="NCBI Taxonomy" id="2485999"/>
    <lineage>
        <taxon>Bacteria</taxon>
        <taxon>Bacillati</taxon>
        <taxon>Bacillota</taxon>
        <taxon>Bacilli</taxon>
        <taxon>Lactobacillales</taxon>
        <taxon>Lactobacillaceae</taxon>
        <taxon>Lapidilactobacillus</taxon>
    </lineage>
</organism>
<dbReference type="InterPro" id="IPR005526">
    <property type="entry name" value="Septum_form_inhib_MinC_C"/>
</dbReference>
<evidence type="ECO:0000259" key="6">
    <source>
        <dbReference type="Pfam" id="PF03775"/>
    </source>
</evidence>
<keyword evidence="3" id="KW-0717">Septation</keyword>
<dbReference type="RefSeq" id="WP_125577179.1">
    <property type="nucleotide sequence ID" value="NZ_JBHTOF010000097.1"/>
</dbReference>
<dbReference type="SUPFAM" id="SSF63848">
    <property type="entry name" value="Cell-division inhibitor MinC, C-terminal domain"/>
    <property type="match status" value="1"/>
</dbReference>
<dbReference type="InterPro" id="IPR055219">
    <property type="entry name" value="MinC_N_1"/>
</dbReference>
<keyword evidence="4" id="KW-0131">Cell cycle</keyword>
<dbReference type="InterPro" id="IPR036145">
    <property type="entry name" value="MinC_C_sf"/>
</dbReference>
<protein>
    <submittedName>
        <fullName evidence="8">Septum site-determining protein MinC</fullName>
    </submittedName>
</protein>
<keyword evidence="2" id="KW-0132">Cell division</keyword>
<comment type="caution">
    <text evidence="8">The sequence shown here is derived from an EMBL/GenBank/DDBJ whole genome shotgun (WGS) entry which is preliminary data.</text>
</comment>
<accession>A0ABW4DNA8</accession>
<feature type="domain" description="Septum site-determining protein MinC N-terminal" evidence="7">
    <location>
        <begin position="4"/>
        <end position="80"/>
    </location>
</feature>